<dbReference type="Pfam" id="PF15430">
    <property type="entry name" value="SVWC"/>
    <property type="match status" value="1"/>
</dbReference>
<name>A0A023FPN7_AMBCJ</name>
<protein>
    <recommendedName>
        <fullName evidence="4">Single domain-containing protein</fullName>
    </recommendedName>
</protein>
<feature type="chain" id="PRO_5001520020" description="Single domain-containing protein" evidence="3">
    <location>
        <begin position="21"/>
        <end position="99"/>
    </location>
</feature>
<evidence type="ECO:0000313" key="5">
    <source>
        <dbReference type="EMBL" id="JAC23702.1"/>
    </source>
</evidence>
<dbReference type="AlphaFoldDB" id="A0A023FPN7"/>
<feature type="domain" description="Single" evidence="4">
    <location>
        <begin position="35"/>
        <end position="99"/>
    </location>
</feature>
<proteinExistence type="evidence at transcript level"/>
<keyword evidence="2" id="KW-0964">Secreted</keyword>
<reference evidence="5" key="1">
    <citation type="submission" date="2014-03" db="EMBL/GenBank/DDBJ databases">
        <title>The sialotranscriptome of Amblyomma triste, Amblyomma parvum and Amblyomma cajennense ticks, uncovered by 454-based RNA-seq.</title>
        <authorList>
            <person name="Garcia G.R."/>
            <person name="Gardinassi L.G."/>
            <person name="Ribeiro J.M."/>
            <person name="Anatriello E."/>
            <person name="Ferreira B.R."/>
            <person name="Moreira H.N."/>
            <person name="Mafra C."/>
            <person name="Olegario M.M."/>
            <person name="Szabo P.J."/>
            <person name="Miranda-Santos I.K."/>
            <person name="Maruyama S.R."/>
        </authorList>
    </citation>
    <scope>NUCLEOTIDE SEQUENCE</scope>
    <source>
        <strain evidence="5">Uberlandia</strain>
        <tissue evidence="5">Salivary glands</tissue>
    </source>
</reference>
<dbReference type="EMBL" id="GBBK01000780">
    <property type="protein sequence ID" value="JAC23702.1"/>
    <property type="molecule type" value="mRNA"/>
</dbReference>
<accession>A0A023FPN7</accession>
<evidence type="ECO:0000259" key="4">
    <source>
        <dbReference type="SMART" id="SM01318"/>
    </source>
</evidence>
<comment type="subcellular location">
    <subcellularLocation>
        <location evidence="1">Secreted</location>
    </subcellularLocation>
</comment>
<sequence>MVQLLTLAVALTLCIALGEGWTETVTSLQFVNGTCIYQGYTIKDGHTEYPDEFCEEWTCNTKDKTLKVQGCNIGARYGSCFHHHSRGRWTRCCRYQAYC</sequence>
<organism evidence="5">
    <name type="scientific">Amblyomma cajennense</name>
    <name type="common">Cayenne tick</name>
    <name type="synonym">Acarus cajennensis</name>
    <dbReference type="NCBI Taxonomy" id="34607"/>
    <lineage>
        <taxon>Eukaryota</taxon>
        <taxon>Metazoa</taxon>
        <taxon>Ecdysozoa</taxon>
        <taxon>Arthropoda</taxon>
        <taxon>Chelicerata</taxon>
        <taxon>Arachnida</taxon>
        <taxon>Acari</taxon>
        <taxon>Parasitiformes</taxon>
        <taxon>Ixodida</taxon>
        <taxon>Ixodoidea</taxon>
        <taxon>Ixodidae</taxon>
        <taxon>Amblyomminae</taxon>
        <taxon>Amblyomma</taxon>
    </lineage>
</organism>
<keyword evidence="3" id="KW-0732">Signal</keyword>
<dbReference type="SMART" id="SM01318">
    <property type="entry name" value="SVWC"/>
    <property type="match status" value="1"/>
</dbReference>
<dbReference type="GO" id="GO:0005576">
    <property type="term" value="C:extracellular region"/>
    <property type="evidence" value="ECO:0007669"/>
    <property type="project" value="UniProtKB-SubCell"/>
</dbReference>
<feature type="signal peptide" evidence="3">
    <location>
        <begin position="1"/>
        <end position="20"/>
    </location>
</feature>
<evidence type="ECO:0000256" key="1">
    <source>
        <dbReference type="ARBA" id="ARBA00004613"/>
    </source>
</evidence>
<dbReference type="InterPro" id="IPR029277">
    <property type="entry name" value="SVWC_dom"/>
</dbReference>
<evidence type="ECO:0000256" key="2">
    <source>
        <dbReference type="ARBA" id="ARBA00022525"/>
    </source>
</evidence>
<evidence type="ECO:0000256" key="3">
    <source>
        <dbReference type="SAM" id="SignalP"/>
    </source>
</evidence>